<feature type="chain" id="PRO_5013024081" description="Secreted protein" evidence="1">
    <location>
        <begin position="22"/>
        <end position="67"/>
    </location>
</feature>
<reference evidence="2 3" key="1">
    <citation type="submission" date="2017-02" db="EMBL/GenBank/DDBJ databases">
        <title>Acinetobacter sp. ANC 4945, whole genome shotgun sequencing project.</title>
        <authorList>
            <person name="Radolfova-Krizova L."/>
            <person name="Al Atrouni A."/>
            <person name="Nemec A."/>
        </authorList>
    </citation>
    <scope>NUCLEOTIDE SEQUENCE [LARGE SCALE GENOMIC DNA]</scope>
    <source>
        <strain evidence="2 3">ANC 4945</strain>
    </source>
</reference>
<name>A0A1T1GSK3_9GAMM</name>
<evidence type="ECO:0000256" key="1">
    <source>
        <dbReference type="SAM" id="SignalP"/>
    </source>
</evidence>
<feature type="signal peptide" evidence="1">
    <location>
        <begin position="1"/>
        <end position="21"/>
    </location>
</feature>
<dbReference type="NCBIfam" id="NF038215">
    <property type="entry name" value="acineto_lipo_PV"/>
    <property type="match status" value="1"/>
</dbReference>
<dbReference type="RefSeq" id="WP_078191077.1">
    <property type="nucleotide sequence ID" value="NZ_JAMCOU010000032.1"/>
</dbReference>
<protein>
    <recommendedName>
        <fullName evidence="4">Secreted protein</fullName>
    </recommendedName>
</protein>
<evidence type="ECO:0000313" key="3">
    <source>
        <dbReference type="Proteomes" id="UP000191160"/>
    </source>
</evidence>
<proteinExistence type="predicted"/>
<comment type="caution">
    <text evidence="2">The sequence shown here is derived from an EMBL/GenBank/DDBJ whole genome shotgun (WGS) entry which is preliminary data.</text>
</comment>
<accession>A0A1T1GSK3</accession>
<dbReference type="Proteomes" id="UP000191160">
    <property type="component" value="Unassembled WGS sequence"/>
</dbReference>
<evidence type="ECO:0000313" key="2">
    <source>
        <dbReference type="EMBL" id="OOV80485.1"/>
    </source>
</evidence>
<sequence length="67" mass="7543">MSKLSRAVLPMLCLCSFWMVGCDTTDELHRPQNEHRTMIIGGVPVNDHDYKLPREDVALNEAAADDD</sequence>
<keyword evidence="3" id="KW-1185">Reference proteome</keyword>
<organism evidence="2 3">
    <name type="scientific">Acinetobacter amyesii</name>
    <dbReference type="NCBI Taxonomy" id="2942470"/>
    <lineage>
        <taxon>Bacteria</taxon>
        <taxon>Pseudomonadati</taxon>
        <taxon>Pseudomonadota</taxon>
        <taxon>Gammaproteobacteria</taxon>
        <taxon>Moraxellales</taxon>
        <taxon>Moraxellaceae</taxon>
        <taxon>Acinetobacter</taxon>
    </lineage>
</organism>
<dbReference type="EMBL" id="MVKX01000009">
    <property type="protein sequence ID" value="OOV80485.1"/>
    <property type="molecule type" value="Genomic_DNA"/>
</dbReference>
<dbReference type="AlphaFoldDB" id="A0A1T1GSK3"/>
<dbReference type="PROSITE" id="PS51257">
    <property type="entry name" value="PROKAR_LIPOPROTEIN"/>
    <property type="match status" value="1"/>
</dbReference>
<gene>
    <name evidence="2" type="ORF">B1202_13205</name>
</gene>
<keyword evidence="1" id="KW-0732">Signal</keyword>
<evidence type="ECO:0008006" key="4">
    <source>
        <dbReference type="Google" id="ProtNLM"/>
    </source>
</evidence>